<evidence type="ECO:0000259" key="2">
    <source>
        <dbReference type="Pfam" id="PF12706"/>
    </source>
</evidence>
<dbReference type="GO" id="GO:0016787">
    <property type="term" value="F:hydrolase activity"/>
    <property type="evidence" value="ECO:0007669"/>
    <property type="project" value="UniProtKB-KW"/>
</dbReference>
<sequence>IENFEVKRGTGVLWYLGGPSFIFKSQGGATCTLDLFSGPSSFTDYSFCGVCKPAGADKIYWMRIHPMVIDPWKMKRWDAVFVSHQHADHMCFYTIKAALQTSDALFIAPPHAAEIMKKNMGVPENRLVIAEWGKSIKIKDMEVLFAPNFDATAIKTGVEKPMSFKECAVTYIFKTEGGNFACLADTHYHNGYKMMGEEYEIDVTIVNMGHNAPGCTDKASPWDLWRMGEALRTKVIIPCHFDNSANCQMDPDML</sequence>
<dbReference type="Gene3D" id="3.60.15.10">
    <property type="entry name" value="Ribonuclease Z/Hydroxyacylglutathione hydrolase-like"/>
    <property type="match status" value="1"/>
</dbReference>
<keyword evidence="1" id="KW-0378">Hydrolase</keyword>
<dbReference type="InterPro" id="IPR036866">
    <property type="entry name" value="RibonucZ/Hydroxyglut_hydro"/>
</dbReference>
<dbReference type="PANTHER" id="PTHR43546">
    <property type="entry name" value="UPF0173 METAL-DEPENDENT HYDROLASE MJ1163-RELATED"/>
    <property type="match status" value="1"/>
</dbReference>
<dbReference type="InterPro" id="IPR001279">
    <property type="entry name" value="Metallo-B-lactamas"/>
</dbReference>
<accession>X1KLN6</accession>
<gene>
    <name evidence="3" type="ORF">S03H2_55771</name>
</gene>
<feature type="domain" description="Metallo-beta-lactamase" evidence="2">
    <location>
        <begin position="65"/>
        <end position="240"/>
    </location>
</feature>
<reference evidence="3" key="1">
    <citation type="journal article" date="2014" name="Front. Microbiol.">
        <title>High frequency of phylogenetically diverse reductive dehalogenase-homologous genes in deep subseafloor sedimentary metagenomes.</title>
        <authorList>
            <person name="Kawai M."/>
            <person name="Futagami T."/>
            <person name="Toyoda A."/>
            <person name="Takaki Y."/>
            <person name="Nishi S."/>
            <person name="Hori S."/>
            <person name="Arai W."/>
            <person name="Tsubouchi T."/>
            <person name="Morono Y."/>
            <person name="Uchiyama I."/>
            <person name="Ito T."/>
            <person name="Fujiyama A."/>
            <person name="Inagaki F."/>
            <person name="Takami H."/>
        </authorList>
    </citation>
    <scope>NUCLEOTIDE SEQUENCE</scope>
    <source>
        <strain evidence="3">Expedition CK06-06</strain>
    </source>
</reference>
<dbReference type="PANTHER" id="PTHR43546:SF9">
    <property type="entry name" value="L-ASCORBATE-6-PHOSPHATE LACTONASE ULAG-RELATED"/>
    <property type="match status" value="1"/>
</dbReference>
<dbReference type="SUPFAM" id="SSF56281">
    <property type="entry name" value="Metallo-hydrolase/oxidoreductase"/>
    <property type="match status" value="1"/>
</dbReference>
<dbReference type="AlphaFoldDB" id="X1KLN6"/>
<dbReference type="EMBL" id="BARU01035654">
    <property type="protein sequence ID" value="GAH82958.1"/>
    <property type="molecule type" value="Genomic_DNA"/>
</dbReference>
<evidence type="ECO:0000256" key="1">
    <source>
        <dbReference type="ARBA" id="ARBA00022801"/>
    </source>
</evidence>
<dbReference type="Pfam" id="PF12706">
    <property type="entry name" value="Lactamase_B_2"/>
    <property type="match status" value="1"/>
</dbReference>
<comment type="caution">
    <text evidence="3">The sequence shown here is derived from an EMBL/GenBank/DDBJ whole genome shotgun (WGS) entry which is preliminary data.</text>
</comment>
<protein>
    <recommendedName>
        <fullName evidence="2">Metallo-beta-lactamase domain-containing protein</fullName>
    </recommendedName>
</protein>
<feature type="non-terminal residue" evidence="3">
    <location>
        <position position="254"/>
    </location>
</feature>
<evidence type="ECO:0000313" key="3">
    <source>
        <dbReference type="EMBL" id="GAH82958.1"/>
    </source>
</evidence>
<name>X1KLN6_9ZZZZ</name>
<feature type="non-terminal residue" evidence="3">
    <location>
        <position position="1"/>
    </location>
</feature>
<proteinExistence type="predicted"/>
<dbReference type="InterPro" id="IPR050114">
    <property type="entry name" value="UPF0173_UPF0282_UlaG_hydrolase"/>
</dbReference>
<organism evidence="3">
    <name type="scientific">marine sediment metagenome</name>
    <dbReference type="NCBI Taxonomy" id="412755"/>
    <lineage>
        <taxon>unclassified sequences</taxon>
        <taxon>metagenomes</taxon>
        <taxon>ecological metagenomes</taxon>
    </lineage>
</organism>